<dbReference type="Pfam" id="PF06485">
    <property type="entry name" value="Tab2-like_N"/>
    <property type="match status" value="1"/>
</dbReference>
<gene>
    <name evidence="3" type="ORF">HPC62_15135</name>
</gene>
<dbReference type="PANTHER" id="PTHR34556:SF2">
    <property type="entry name" value="PROTEIN TAB2 HOMOLOG, CHLOROPLASTIC"/>
    <property type="match status" value="1"/>
</dbReference>
<sequence length="288" mass="31803">MPTIWELDFYSRPVLDEKGKKLWEVLICESPLDVKQPVDGLFRYSTFLNNTEVNSVKLRESVEAAIARAPAPPDKIRFFRRQMSNMITKACEEVGIPAYASRRTLALSRWLDERLASVYPEMPNYQAGGNPSVLLPNPTPQPLPDALIGEKWAFVTLEATAFDDLSEWAIDFGESFPLALAGLAPDTPVPGLLLFSSRALPLAAWMSGLELAYVKYLSESKPPQLLLETGGSDSWILATLTTAALQQEAAQFEMAKAKAGGIHFIAVQTDPQAEEFKGFWLLAELVLG</sequence>
<dbReference type="Pfam" id="PF20429">
    <property type="entry name" value="Tab2-like_C"/>
    <property type="match status" value="1"/>
</dbReference>
<dbReference type="PANTHER" id="PTHR34556">
    <property type="match status" value="1"/>
</dbReference>
<reference evidence="3 4" key="1">
    <citation type="submission" date="2020-05" db="EMBL/GenBank/DDBJ databases">
        <title>Complete genome sequence of of a novel Thermoleptolyngbya strain isolated from hot springs of Ganzi, Sichuan China.</title>
        <authorList>
            <person name="Tang J."/>
            <person name="Daroch M."/>
            <person name="Li L."/>
            <person name="Waleron K."/>
            <person name="Waleron M."/>
            <person name="Waleron M."/>
        </authorList>
    </citation>
    <scope>NUCLEOTIDE SEQUENCE [LARGE SCALE GENOMIC DNA]</scope>
    <source>
        <strain evidence="3 4">PKUAC-SCTA183</strain>
    </source>
</reference>
<proteinExistence type="predicted"/>
<dbReference type="EMBL" id="CP053661">
    <property type="protein sequence ID" value="QKD83351.1"/>
    <property type="molecule type" value="Genomic_DNA"/>
</dbReference>
<dbReference type="AlphaFoldDB" id="A0A6M8BI54"/>
<evidence type="ECO:0000313" key="3">
    <source>
        <dbReference type="EMBL" id="QKD83351.1"/>
    </source>
</evidence>
<feature type="domain" description="RNA-binding protein Tab2-like N-terminal" evidence="1">
    <location>
        <begin position="4"/>
        <end position="114"/>
    </location>
</feature>
<keyword evidence="4" id="KW-1185">Reference proteome</keyword>
<dbReference type="RefSeq" id="WP_172356997.1">
    <property type="nucleotide sequence ID" value="NZ_CP053661.1"/>
</dbReference>
<dbReference type="Proteomes" id="UP000505210">
    <property type="component" value="Chromosome"/>
</dbReference>
<dbReference type="InterPro" id="IPR009472">
    <property type="entry name" value="Tab2-like"/>
</dbReference>
<dbReference type="GO" id="GO:0003723">
    <property type="term" value="F:RNA binding"/>
    <property type="evidence" value="ECO:0007669"/>
    <property type="project" value="InterPro"/>
</dbReference>
<name>A0A6M8BI54_9CYAN</name>
<dbReference type="InterPro" id="IPR046761">
    <property type="entry name" value="Tab2-like_C"/>
</dbReference>
<dbReference type="KEGG" id="theu:HPC62_15135"/>
<accession>A0A6M8BI54</accession>
<protein>
    <submittedName>
        <fullName evidence="3">Tab2/Atab2 family RNA-binding protein</fullName>
    </submittedName>
</protein>
<dbReference type="InterPro" id="IPR046760">
    <property type="entry name" value="Tab2-like_N"/>
</dbReference>
<evidence type="ECO:0000259" key="1">
    <source>
        <dbReference type="Pfam" id="PF06485"/>
    </source>
</evidence>
<organism evidence="3 4">
    <name type="scientific">Thermoleptolyngbya sichuanensis A183</name>
    <dbReference type="NCBI Taxonomy" id="2737172"/>
    <lineage>
        <taxon>Bacteria</taxon>
        <taxon>Bacillati</taxon>
        <taxon>Cyanobacteriota</taxon>
        <taxon>Cyanophyceae</taxon>
        <taxon>Oculatellales</taxon>
        <taxon>Oculatellaceae</taxon>
        <taxon>Thermoleptolyngbya</taxon>
        <taxon>Thermoleptolyngbya sichuanensis</taxon>
    </lineage>
</organism>
<feature type="domain" description="RNA-binding protein Tab2/Atab2 C-terminal" evidence="2">
    <location>
        <begin position="131"/>
        <end position="282"/>
    </location>
</feature>
<evidence type="ECO:0000313" key="4">
    <source>
        <dbReference type="Proteomes" id="UP000505210"/>
    </source>
</evidence>
<evidence type="ECO:0000259" key="2">
    <source>
        <dbReference type="Pfam" id="PF20429"/>
    </source>
</evidence>